<accession>A0ABT4L584</accession>
<organism evidence="2 3">
    <name type="scientific">Pedobacter punctiformis</name>
    <dbReference type="NCBI Taxonomy" id="3004097"/>
    <lineage>
        <taxon>Bacteria</taxon>
        <taxon>Pseudomonadati</taxon>
        <taxon>Bacteroidota</taxon>
        <taxon>Sphingobacteriia</taxon>
        <taxon>Sphingobacteriales</taxon>
        <taxon>Sphingobacteriaceae</taxon>
        <taxon>Pedobacter</taxon>
    </lineage>
</organism>
<keyword evidence="1" id="KW-1133">Transmembrane helix</keyword>
<dbReference type="EMBL" id="JAPWGM010000001">
    <property type="protein sequence ID" value="MCZ4243076.1"/>
    <property type="molecule type" value="Genomic_DNA"/>
</dbReference>
<dbReference type="Proteomes" id="UP001144347">
    <property type="component" value="Unassembled WGS sequence"/>
</dbReference>
<dbReference type="InterPro" id="IPR008969">
    <property type="entry name" value="CarboxyPept-like_regulatory"/>
</dbReference>
<evidence type="ECO:0000313" key="2">
    <source>
        <dbReference type="EMBL" id="MCZ4243076.1"/>
    </source>
</evidence>
<sequence length="424" mass="45957">MSNDWLDIDVLEDYLDGKLDAKAMHFVERQALEDPFVAEALEGLRQSPKRKQTLSILQKQLHDRTAAKPVKRRLWGITTQRLSIAATATVAFITVSILFFMREINHRNEVALRKTNGVIVNLDTNTAIAANKPKAEAETADKQEGAKSALIDSAIEEAKTNNLAKNNKPLSSPVLMDESISAPLKKSKVVSEAATKSAEEFSAPEARVATAPAMISNRAVYSGTVSAEGNGLPVSGAIVKVAGTKSEAKTDANGNFYLPVDSSLKNRDLVVRAEGYKEAEVSNVKDPNAIRIALSGDLSLSQIAAMTGSNGRENKSIPAKKVVLRGSPALDSKSSKEITVPVPVSTVNYDDYLKYNNKLYNPKGPEQYVTLSFIVRKSGRPASIKILKGLNKDADAEAKRLVEEGPDWVLPKNGTDTAELKIKF</sequence>
<dbReference type="Gene3D" id="2.60.40.1120">
    <property type="entry name" value="Carboxypeptidase-like, regulatory domain"/>
    <property type="match status" value="1"/>
</dbReference>
<dbReference type="SUPFAM" id="SSF49464">
    <property type="entry name" value="Carboxypeptidase regulatory domain-like"/>
    <property type="match status" value="1"/>
</dbReference>
<gene>
    <name evidence="2" type="ORF">O0955_03595</name>
</gene>
<keyword evidence="3" id="KW-1185">Reference proteome</keyword>
<evidence type="ECO:0000256" key="1">
    <source>
        <dbReference type="SAM" id="Phobius"/>
    </source>
</evidence>
<name>A0ABT4L584_9SPHI</name>
<feature type="transmembrane region" description="Helical" evidence="1">
    <location>
        <begin position="82"/>
        <end position="101"/>
    </location>
</feature>
<protein>
    <submittedName>
        <fullName evidence="2">Carboxypeptidase-like regulatory domain-containing protein</fullName>
    </submittedName>
</protein>
<dbReference type="Pfam" id="PF13620">
    <property type="entry name" value="CarboxypepD_reg"/>
    <property type="match status" value="1"/>
</dbReference>
<keyword evidence="1" id="KW-0812">Transmembrane</keyword>
<keyword evidence="1" id="KW-0472">Membrane</keyword>
<dbReference type="RefSeq" id="WP_269426150.1">
    <property type="nucleotide sequence ID" value="NZ_JAPWGM010000001.1"/>
</dbReference>
<proteinExistence type="predicted"/>
<evidence type="ECO:0000313" key="3">
    <source>
        <dbReference type="Proteomes" id="UP001144347"/>
    </source>
</evidence>
<reference evidence="2" key="1">
    <citation type="submission" date="2022-12" db="EMBL/GenBank/DDBJ databases">
        <title>Genome sequence of HCMS5-2.</title>
        <authorList>
            <person name="Woo H."/>
        </authorList>
    </citation>
    <scope>NUCLEOTIDE SEQUENCE</scope>
    <source>
        <strain evidence="2">HCMS5-2</strain>
    </source>
</reference>
<comment type="caution">
    <text evidence="2">The sequence shown here is derived from an EMBL/GenBank/DDBJ whole genome shotgun (WGS) entry which is preliminary data.</text>
</comment>